<sequence length="361" mass="38356">VVVGTVLSTVVLSAGLVGPDTNVSNIAPVTVYVIFWVGVPLSSALLGDIWRAFSPWEALGRLVEAPTRVLRPVPGLVGAGWPALIPVGAFLWLELAYHDGARPRVLAWAGIAYTVCLLALARRSGWGVARRSEGFGVLFGAVGAVSPLYRSDGRLRIRPPFSGLARLETPAPVVAILLMAIGGTAFDGFSRTRFWGDILTGRSGWEATIVNTVGLAWVVLLVGLAYHLACRVGGRVTGDQNPAERFGASLVPILLGYSVAHYFSLLLLEGQAFRSLLSDPYGLGWNLFGTLGDPIHWTLVSTTVVGWVQLVAIVVGHMAAVVAAHDRAVEAWSPTKAIRSQYPMLVVMVAYTMAALVLVAG</sequence>
<organism evidence="2">
    <name type="scientific">marine metagenome</name>
    <dbReference type="NCBI Taxonomy" id="408172"/>
    <lineage>
        <taxon>unclassified sequences</taxon>
        <taxon>metagenomes</taxon>
        <taxon>ecological metagenomes</taxon>
    </lineage>
</organism>
<feature type="transmembrane region" description="Helical" evidence="1">
    <location>
        <begin position="105"/>
        <end position="121"/>
    </location>
</feature>
<feature type="non-terminal residue" evidence="2">
    <location>
        <position position="1"/>
    </location>
</feature>
<feature type="transmembrane region" description="Helical" evidence="1">
    <location>
        <begin position="169"/>
        <end position="189"/>
    </location>
</feature>
<accession>A0A381U8C6</accession>
<reference evidence="2" key="1">
    <citation type="submission" date="2018-05" db="EMBL/GenBank/DDBJ databases">
        <authorList>
            <person name="Lanie J.A."/>
            <person name="Ng W.-L."/>
            <person name="Kazmierczak K.M."/>
            <person name="Andrzejewski T.M."/>
            <person name="Davidsen T.M."/>
            <person name="Wayne K.J."/>
            <person name="Tettelin H."/>
            <person name="Glass J.I."/>
            <person name="Rusch D."/>
            <person name="Podicherti R."/>
            <person name="Tsui H.-C.T."/>
            <person name="Winkler M.E."/>
        </authorList>
    </citation>
    <scope>NUCLEOTIDE SEQUENCE</scope>
</reference>
<feature type="transmembrane region" description="Helical" evidence="1">
    <location>
        <begin position="73"/>
        <end position="93"/>
    </location>
</feature>
<evidence type="ECO:0008006" key="3">
    <source>
        <dbReference type="Google" id="ProtNLM"/>
    </source>
</evidence>
<name>A0A381U8C6_9ZZZZ</name>
<evidence type="ECO:0000256" key="1">
    <source>
        <dbReference type="SAM" id="Phobius"/>
    </source>
</evidence>
<feature type="transmembrane region" description="Helical" evidence="1">
    <location>
        <begin position="342"/>
        <end position="360"/>
    </location>
</feature>
<protein>
    <recommendedName>
        <fullName evidence="3">Fenitrothion hydrolase</fullName>
    </recommendedName>
</protein>
<keyword evidence="1" id="KW-0812">Transmembrane</keyword>
<gene>
    <name evidence="2" type="ORF">METZ01_LOCUS77253</name>
</gene>
<proteinExistence type="predicted"/>
<feature type="transmembrane region" description="Helical" evidence="1">
    <location>
        <begin position="209"/>
        <end position="229"/>
    </location>
</feature>
<evidence type="ECO:0000313" key="2">
    <source>
        <dbReference type="EMBL" id="SVA24399.1"/>
    </source>
</evidence>
<feature type="transmembrane region" description="Helical" evidence="1">
    <location>
        <begin position="249"/>
        <end position="268"/>
    </location>
</feature>
<dbReference type="EMBL" id="UINC01005923">
    <property type="protein sequence ID" value="SVA24399.1"/>
    <property type="molecule type" value="Genomic_DNA"/>
</dbReference>
<feature type="transmembrane region" description="Helical" evidence="1">
    <location>
        <begin position="29"/>
        <end position="53"/>
    </location>
</feature>
<keyword evidence="1" id="KW-0472">Membrane</keyword>
<keyword evidence="1" id="KW-1133">Transmembrane helix</keyword>
<feature type="transmembrane region" description="Helical" evidence="1">
    <location>
        <begin position="297"/>
        <end position="322"/>
    </location>
</feature>
<dbReference type="AlphaFoldDB" id="A0A381U8C6"/>